<dbReference type="EnsemblPlants" id="TraesCS2B02G618600.1">
    <property type="protein sequence ID" value="TraesCS2B02G618600.1"/>
    <property type="gene ID" value="TraesCS2B02G618600"/>
</dbReference>
<dbReference type="PROSITE" id="PS50114">
    <property type="entry name" value="GATA_ZN_FINGER_2"/>
    <property type="match status" value="1"/>
</dbReference>
<dbReference type="InterPro" id="IPR013088">
    <property type="entry name" value="Znf_NHR/GATA"/>
</dbReference>
<evidence type="ECO:0000256" key="1">
    <source>
        <dbReference type="PROSITE-ProRule" id="PRU00094"/>
    </source>
</evidence>
<feature type="domain" description="GATA-type" evidence="3">
    <location>
        <begin position="8"/>
        <end position="59"/>
    </location>
</feature>
<dbReference type="GeneID" id="123043003"/>
<dbReference type="GO" id="GO:0008270">
    <property type="term" value="F:zinc ion binding"/>
    <property type="evidence" value="ECO:0007669"/>
    <property type="project" value="UniProtKB-KW"/>
</dbReference>
<evidence type="ECO:0000313" key="5">
    <source>
        <dbReference type="Proteomes" id="UP000019116"/>
    </source>
</evidence>
<dbReference type="InterPro" id="IPR000679">
    <property type="entry name" value="Znf_GATA"/>
</dbReference>
<accession>A0A3B6CHC6</accession>
<dbReference type="Gene3D" id="3.30.50.10">
    <property type="entry name" value="Erythroid Transcription Factor GATA-1, subunit A"/>
    <property type="match status" value="1"/>
</dbReference>
<dbReference type="SMART" id="SM00401">
    <property type="entry name" value="ZnF_GATA"/>
    <property type="match status" value="1"/>
</dbReference>
<dbReference type="SMR" id="A0A3B6CHC6"/>
<dbReference type="InterPro" id="IPR044589">
    <property type="entry name" value="GATA26/27"/>
</dbReference>
<proteinExistence type="predicted"/>
<name>A0A3B6CHC6_WHEAT</name>
<dbReference type="GO" id="GO:0006355">
    <property type="term" value="P:regulation of DNA-templated transcription"/>
    <property type="evidence" value="ECO:0007669"/>
    <property type="project" value="InterPro"/>
</dbReference>
<dbReference type="SUPFAM" id="SSF57716">
    <property type="entry name" value="Glucocorticoid receptor-like (DNA-binding domain)"/>
    <property type="match status" value="1"/>
</dbReference>
<evidence type="ECO:0000256" key="2">
    <source>
        <dbReference type="SAM" id="MobiDB-lite"/>
    </source>
</evidence>
<dbReference type="OMA" id="YHSETAA"/>
<feature type="region of interest" description="Disordered" evidence="2">
    <location>
        <begin position="41"/>
        <end position="91"/>
    </location>
</feature>
<keyword evidence="1" id="KW-0479">Metal-binding</keyword>
<dbReference type="STRING" id="4565.A0A3B6CHC6"/>
<feature type="compositionally biased region" description="Basic and acidic residues" evidence="2">
    <location>
        <begin position="51"/>
        <end position="60"/>
    </location>
</feature>
<keyword evidence="5" id="KW-1185">Reference proteome</keyword>
<dbReference type="Gramene" id="TraesNOR2B03G01092870.1">
    <property type="protein sequence ID" value="TraesNOR2B03G01092870.1"/>
    <property type="gene ID" value="TraesNOR2B03G01092870"/>
</dbReference>
<dbReference type="PANTHER" id="PTHR46855:SF6">
    <property type="entry name" value="GENOME ASSEMBLY, CHROMOSOME: II"/>
    <property type="match status" value="1"/>
</dbReference>
<dbReference type="Gramene" id="TraesCS2B02G618600.1">
    <property type="protein sequence ID" value="TraesCS2B02G618600.1"/>
    <property type="gene ID" value="TraesCS2B02G618600"/>
</dbReference>
<reference evidence="4" key="1">
    <citation type="submission" date="2018-08" db="EMBL/GenBank/DDBJ databases">
        <authorList>
            <person name="Rossello M."/>
        </authorList>
    </citation>
    <scope>NUCLEOTIDE SEQUENCE [LARGE SCALE GENOMIC DNA]</scope>
    <source>
        <strain evidence="4">cv. Chinese Spring</strain>
    </source>
</reference>
<organism evidence="4">
    <name type="scientific">Triticum aestivum</name>
    <name type="common">Wheat</name>
    <dbReference type="NCBI Taxonomy" id="4565"/>
    <lineage>
        <taxon>Eukaryota</taxon>
        <taxon>Viridiplantae</taxon>
        <taxon>Streptophyta</taxon>
        <taxon>Embryophyta</taxon>
        <taxon>Tracheophyta</taxon>
        <taxon>Spermatophyta</taxon>
        <taxon>Magnoliopsida</taxon>
        <taxon>Liliopsida</taxon>
        <taxon>Poales</taxon>
        <taxon>Poaceae</taxon>
        <taxon>BOP clade</taxon>
        <taxon>Pooideae</taxon>
        <taxon>Triticodae</taxon>
        <taxon>Triticeae</taxon>
        <taxon>Triticinae</taxon>
        <taxon>Triticum</taxon>
    </lineage>
</organism>
<dbReference type="RefSeq" id="XP_044321263.1">
    <property type="nucleotide sequence ID" value="XM_044465328.1"/>
</dbReference>
<dbReference type="GO" id="GO:0000976">
    <property type="term" value="F:transcription cis-regulatory region binding"/>
    <property type="evidence" value="ECO:0000318"/>
    <property type="project" value="GO_Central"/>
</dbReference>
<dbReference type="OrthoDB" id="515401at2759"/>
<gene>
    <name evidence="4" type="primary">LOC123043003</name>
</gene>
<dbReference type="PROSITE" id="PS00344">
    <property type="entry name" value="GATA_ZN_FINGER_1"/>
    <property type="match status" value="1"/>
</dbReference>
<dbReference type="Pfam" id="PF00320">
    <property type="entry name" value="GATA"/>
    <property type="match status" value="1"/>
</dbReference>
<dbReference type="PANTHER" id="PTHR46855">
    <property type="entry name" value="OSJNBB0038F03.10 PROTEIN"/>
    <property type="match status" value="1"/>
</dbReference>
<evidence type="ECO:0000313" key="4">
    <source>
        <dbReference type="EnsemblPlants" id="TraesCS2B02G618600.1"/>
    </source>
</evidence>
<dbReference type="AlphaFoldDB" id="A0A3B6CHC6"/>
<dbReference type="Proteomes" id="UP000019116">
    <property type="component" value="Chromosome 2B"/>
</dbReference>
<keyword evidence="1" id="KW-0863">Zinc-finger</keyword>
<sequence length="197" mass="21752">MVKKEGPCCHCGIMGSPIWRNGPPEKPVLCNACGTRWRKKGTLENYTPTRRPQDAEAERRQPKKKPVVRRIVKKQPSSDHNLGKTGDAADTFSNPSGFGSAVSYSGSAQSHAWESLVPSRKRTCVARRRKPSSLETLVEDLNSIMHEEKLRSGSGLRTIPGSSEEDLLIYHSETAAGSFEIGYGSMLLTHPFKHASY</sequence>
<dbReference type="CDD" id="cd00202">
    <property type="entry name" value="ZnF_GATA"/>
    <property type="match status" value="1"/>
</dbReference>
<keyword evidence="1" id="KW-0862">Zinc</keyword>
<reference evidence="4" key="2">
    <citation type="submission" date="2018-10" db="UniProtKB">
        <authorList>
            <consortium name="EnsemblPlants"/>
        </authorList>
    </citation>
    <scope>IDENTIFICATION</scope>
</reference>
<evidence type="ECO:0000259" key="3">
    <source>
        <dbReference type="PROSITE" id="PS50114"/>
    </source>
</evidence>
<feature type="compositionally biased region" description="Basic residues" evidence="2">
    <location>
        <begin position="61"/>
        <end position="73"/>
    </location>
</feature>
<protein>
    <recommendedName>
        <fullName evidence="3">GATA-type domain-containing protein</fullName>
    </recommendedName>
</protein>
<dbReference type="Gramene" id="TraesCS2B03G1572400.1">
    <property type="protein sequence ID" value="TraesCS2B03G1572400.1.CDS"/>
    <property type="gene ID" value="TraesCS2B03G1572400"/>
</dbReference>